<dbReference type="InterPro" id="IPR004629">
    <property type="entry name" value="WecG_TagA_CpsF"/>
</dbReference>
<dbReference type="OrthoDB" id="9771846at2"/>
<comment type="caution">
    <text evidence="3">The sequence shown here is derived from an EMBL/GenBank/DDBJ whole genome shotgun (WGS) entry which is preliminary data.</text>
</comment>
<dbReference type="PANTHER" id="PTHR34136">
    <property type="match status" value="1"/>
</dbReference>
<dbReference type="STRING" id="1921803.NIES593_02475"/>
<keyword evidence="1" id="KW-0328">Glycosyltransferase</keyword>
<keyword evidence="2 3" id="KW-0808">Transferase</keyword>
<sequence>MSKVNILNIFLDNISMTELLKKLSLEGGIVFTPNVDHLMKLQIDREFYEAYNQADYRVCDGQILKWSLDFLGTPIQEKISGSDLLPAFYFYNKQNQNIKIFLLGGAEGVAQKAQEKINQKVGREIVVAAHSPSFCFGKNEEECLEIVNAIARSEATVLVVGVGAPKQEKWIIKYKNQLDKIKIFLAVGAAIDFEAGYKKRAPKWMSEVGLETPYRLFSEPKRLWKRYLVEDPPFLGLVLRQKLNLYKNPFT</sequence>
<proteinExistence type="predicted"/>
<evidence type="ECO:0000256" key="1">
    <source>
        <dbReference type="ARBA" id="ARBA00022676"/>
    </source>
</evidence>
<dbReference type="GO" id="GO:0016758">
    <property type="term" value="F:hexosyltransferase activity"/>
    <property type="evidence" value="ECO:0007669"/>
    <property type="project" value="TreeGrafter"/>
</dbReference>
<evidence type="ECO:0000256" key="2">
    <source>
        <dbReference type="ARBA" id="ARBA00022679"/>
    </source>
</evidence>
<name>A0A1U7HQX7_9CYAN</name>
<dbReference type="Pfam" id="PF03808">
    <property type="entry name" value="Glyco_tran_WecG"/>
    <property type="match status" value="1"/>
</dbReference>
<dbReference type="PANTHER" id="PTHR34136:SF1">
    <property type="entry name" value="UDP-N-ACETYL-D-MANNOSAMINURONIC ACID TRANSFERASE"/>
    <property type="match status" value="1"/>
</dbReference>
<dbReference type="NCBIfam" id="TIGR00696">
    <property type="entry name" value="wecG_tagA_cpsF"/>
    <property type="match status" value="1"/>
</dbReference>
<keyword evidence="4" id="KW-1185">Reference proteome</keyword>
<gene>
    <name evidence="3" type="ORF">NIES593_02475</name>
</gene>
<dbReference type="EMBL" id="MRCB01000002">
    <property type="protein sequence ID" value="OKH25971.1"/>
    <property type="molecule type" value="Genomic_DNA"/>
</dbReference>
<evidence type="ECO:0000313" key="3">
    <source>
        <dbReference type="EMBL" id="OKH25971.1"/>
    </source>
</evidence>
<evidence type="ECO:0000313" key="4">
    <source>
        <dbReference type="Proteomes" id="UP000186868"/>
    </source>
</evidence>
<dbReference type="Proteomes" id="UP000186868">
    <property type="component" value="Unassembled WGS sequence"/>
</dbReference>
<dbReference type="CDD" id="cd06533">
    <property type="entry name" value="Glyco_transf_WecG_TagA"/>
    <property type="match status" value="1"/>
</dbReference>
<dbReference type="RefSeq" id="WP_073598087.1">
    <property type="nucleotide sequence ID" value="NZ_MRCB01000002.1"/>
</dbReference>
<reference evidence="3 4" key="1">
    <citation type="submission" date="2016-11" db="EMBL/GenBank/DDBJ databases">
        <title>Draft Genome Sequences of Nine Cyanobacterial Strains from Diverse Habitats.</title>
        <authorList>
            <person name="Zhu T."/>
            <person name="Hou S."/>
            <person name="Lu X."/>
            <person name="Hess W.R."/>
        </authorList>
    </citation>
    <scope>NUCLEOTIDE SEQUENCE [LARGE SCALE GENOMIC DNA]</scope>
    <source>
        <strain evidence="3 4">NIES-593</strain>
    </source>
</reference>
<accession>A0A1U7HQX7</accession>
<dbReference type="AlphaFoldDB" id="A0A1U7HQX7"/>
<organism evidence="3 4">
    <name type="scientific">Hydrococcus rivularis NIES-593</name>
    <dbReference type="NCBI Taxonomy" id="1921803"/>
    <lineage>
        <taxon>Bacteria</taxon>
        <taxon>Bacillati</taxon>
        <taxon>Cyanobacteriota</taxon>
        <taxon>Cyanophyceae</taxon>
        <taxon>Pleurocapsales</taxon>
        <taxon>Hydrococcaceae</taxon>
        <taxon>Hydrococcus</taxon>
    </lineage>
</organism>
<protein>
    <submittedName>
        <fullName evidence="3">Glycosyltransferase</fullName>
    </submittedName>
</protein>